<protein>
    <submittedName>
        <fullName evidence="2">Uncharacterized protein</fullName>
    </submittedName>
</protein>
<keyword evidence="1" id="KW-1185">Reference proteome</keyword>
<proteinExistence type="predicted"/>
<evidence type="ECO:0000313" key="2">
    <source>
        <dbReference type="WBParaSite" id="TMUE_1000005709.1"/>
    </source>
</evidence>
<sequence length="76" mass="8301">MTSKSGGSGMLHQWSLFSRMRLTEYVPMAELVFPLKAVLLEQTTFIDSGSCDGLKSTNKLFQAVCSSCMNGGMSTR</sequence>
<name>A0A5S6QEV4_TRIMR</name>
<reference evidence="2" key="1">
    <citation type="submission" date="2019-12" db="UniProtKB">
        <authorList>
            <consortium name="WormBaseParasite"/>
        </authorList>
    </citation>
    <scope>IDENTIFICATION</scope>
</reference>
<evidence type="ECO:0000313" key="1">
    <source>
        <dbReference type="Proteomes" id="UP000046395"/>
    </source>
</evidence>
<organism evidence="1 2">
    <name type="scientific">Trichuris muris</name>
    <name type="common">Mouse whipworm</name>
    <dbReference type="NCBI Taxonomy" id="70415"/>
    <lineage>
        <taxon>Eukaryota</taxon>
        <taxon>Metazoa</taxon>
        <taxon>Ecdysozoa</taxon>
        <taxon>Nematoda</taxon>
        <taxon>Enoplea</taxon>
        <taxon>Dorylaimia</taxon>
        <taxon>Trichinellida</taxon>
        <taxon>Trichuridae</taxon>
        <taxon>Trichuris</taxon>
    </lineage>
</organism>
<dbReference type="WBParaSite" id="TMUE_1000005709.1">
    <property type="protein sequence ID" value="TMUE_1000005709.1"/>
    <property type="gene ID" value="WBGene00286716"/>
</dbReference>
<accession>A0A5S6QEV4</accession>
<dbReference type="Proteomes" id="UP000046395">
    <property type="component" value="Unassembled WGS sequence"/>
</dbReference>
<dbReference type="AlphaFoldDB" id="A0A5S6QEV4"/>